<gene>
    <name evidence="1" type="ordered locus">Sinac_0752</name>
</gene>
<dbReference type="HOGENOM" id="CLU_930338_0_0_0"/>
<sequence>MHQIIFLLCGLSATGAPPERPTGNAVIRAQAGPSEIVITTTERLAGAIHSVRWNGKEFIDSFDHGRQLQSAANFDCGERFFPEVFNPTEAGSNADGAGEKSSSRLLKLAVDGPELRTTTQMAFWLTPGEKSEGHLAKNDRILSDHLVSKRVRLGHGGNPHVIEYEVAFVIPEGERHNYAQFEAVTGYMPAEFSRFLKYDEPTERLLPLDDGPGEQASPVILTTPSGSHAMGVYSPDPSPGYGRFRFEAAKVTKWNCVFRVNDPKGVKPGEYRYRTFVAVGTLADVQRSLGNLRQEFQKP</sequence>
<organism evidence="1 2">
    <name type="scientific">Singulisphaera acidiphila (strain ATCC BAA-1392 / DSM 18658 / VKM B-2454 / MOB10)</name>
    <dbReference type="NCBI Taxonomy" id="886293"/>
    <lineage>
        <taxon>Bacteria</taxon>
        <taxon>Pseudomonadati</taxon>
        <taxon>Planctomycetota</taxon>
        <taxon>Planctomycetia</taxon>
        <taxon>Isosphaerales</taxon>
        <taxon>Isosphaeraceae</taxon>
        <taxon>Singulisphaera</taxon>
    </lineage>
</organism>
<protein>
    <submittedName>
        <fullName evidence="1">Uncharacterized protein</fullName>
    </submittedName>
</protein>
<accession>L0D7E1</accession>
<name>L0D7E1_SINAD</name>
<evidence type="ECO:0000313" key="2">
    <source>
        <dbReference type="Proteomes" id="UP000010798"/>
    </source>
</evidence>
<dbReference type="AlphaFoldDB" id="L0D7E1"/>
<dbReference type="eggNOG" id="ENOG502Z8XU">
    <property type="taxonomic scope" value="Bacteria"/>
</dbReference>
<dbReference type="EMBL" id="CP003364">
    <property type="protein sequence ID" value="AGA25162.1"/>
    <property type="molecule type" value="Genomic_DNA"/>
</dbReference>
<dbReference type="RefSeq" id="WP_015244342.1">
    <property type="nucleotide sequence ID" value="NC_019892.1"/>
</dbReference>
<reference evidence="1 2" key="1">
    <citation type="submission" date="2012-02" db="EMBL/GenBank/DDBJ databases">
        <title>Complete sequence of chromosome of Singulisphaera acidiphila DSM 18658.</title>
        <authorList>
            <consortium name="US DOE Joint Genome Institute (JGI-PGF)"/>
            <person name="Lucas S."/>
            <person name="Copeland A."/>
            <person name="Lapidus A."/>
            <person name="Glavina del Rio T."/>
            <person name="Dalin E."/>
            <person name="Tice H."/>
            <person name="Bruce D."/>
            <person name="Goodwin L."/>
            <person name="Pitluck S."/>
            <person name="Peters L."/>
            <person name="Ovchinnikova G."/>
            <person name="Chertkov O."/>
            <person name="Kyrpides N."/>
            <person name="Mavromatis K."/>
            <person name="Ivanova N."/>
            <person name="Brettin T."/>
            <person name="Detter J.C."/>
            <person name="Han C."/>
            <person name="Larimer F."/>
            <person name="Land M."/>
            <person name="Hauser L."/>
            <person name="Markowitz V."/>
            <person name="Cheng J.-F."/>
            <person name="Hugenholtz P."/>
            <person name="Woyke T."/>
            <person name="Wu D."/>
            <person name="Tindall B."/>
            <person name="Pomrenke H."/>
            <person name="Brambilla E."/>
            <person name="Klenk H.-P."/>
            <person name="Eisen J.A."/>
        </authorList>
    </citation>
    <scope>NUCLEOTIDE SEQUENCE [LARGE SCALE GENOMIC DNA]</scope>
    <source>
        <strain evidence="2">ATCC BAA-1392 / DSM 18658 / VKM B-2454 / MOB10</strain>
    </source>
</reference>
<dbReference type="STRING" id="886293.Sinac_0752"/>
<proteinExistence type="predicted"/>
<evidence type="ECO:0000313" key="1">
    <source>
        <dbReference type="EMBL" id="AGA25162.1"/>
    </source>
</evidence>
<keyword evidence="2" id="KW-1185">Reference proteome</keyword>
<dbReference type="Proteomes" id="UP000010798">
    <property type="component" value="Chromosome"/>
</dbReference>
<dbReference type="KEGG" id="saci:Sinac_0752"/>
<dbReference type="OrthoDB" id="9157600at2"/>